<protein>
    <submittedName>
        <fullName evidence="2">(rape) hypothetical protein</fullName>
    </submittedName>
</protein>
<dbReference type="AlphaFoldDB" id="A0A816P4P4"/>
<keyword evidence="1" id="KW-0472">Membrane</keyword>
<name>A0A816P4P4_BRANA</name>
<gene>
    <name evidence="2" type="ORF">DARMORV10_A09P32300.1</name>
</gene>
<keyword evidence="1" id="KW-1133">Transmembrane helix</keyword>
<evidence type="ECO:0000313" key="2">
    <source>
        <dbReference type="EMBL" id="CAF2043871.1"/>
    </source>
</evidence>
<dbReference type="EMBL" id="HG994363">
    <property type="protein sequence ID" value="CAF2043871.1"/>
    <property type="molecule type" value="Genomic_DNA"/>
</dbReference>
<sequence>MVSSTFPSISFYIKPTLTETMQKQLHLQAWNPPACNYLSSSSLRKCFTFMAIIMYLMEFRFCYDHLFAILVIKFVFCMLKFLLLESMFRGVFSVPVNNPYLRKSGSVYS</sequence>
<organism evidence="2">
    <name type="scientific">Brassica napus</name>
    <name type="common">Rape</name>
    <dbReference type="NCBI Taxonomy" id="3708"/>
    <lineage>
        <taxon>Eukaryota</taxon>
        <taxon>Viridiplantae</taxon>
        <taxon>Streptophyta</taxon>
        <taxon>Embryophyta</taxon>
        <taxon>Tracheophyta</taxon>
        <taxon>Spermatophyta</taxon>
        <taxon>Magnoliopsida</taxon>
        <taxon>eudicotyledons</taxon>
        <taxon>Gunneridae</taxon>
        <taxon>Pentapetalae</taxon>
        <taxon>rosids</taxon>
        <taxon>malvids</taxon>
        <taxon>Brassicales</taxon>
        <taxon>Brassicaceae</taxon>
        <taxon>Brassiceae</taxon>
        <taxon>Brassica</taxon>
    </lineage>
</organism>
<accession>A0A816P4P4</accession>
<proteinExistence type="predicted"/>
<reference evidence="2" key="1">
    <citation type="submission" date="2021-01" db="EMBL/GenBank/DDBJ databases">
        <authorList>
            <consortium name="Genoscope - CEA"/>
            <person name="William W."/>
        </authorList>
    </citation>
    <scope>NUCLEOTIDE SEQUENCE</scope>
</reference>
<keyword evidence="1" id="KW-0812">Transmembrane</keyword>
<feature type="transmembrane region" description="Helical" evidence="1">
    <location>
        <begin position="65"/>
        <end position="83"/>
    </location>
</feature>
<evidence type="ECO:0000256" key="1">
    <source>
        <dbReference type="SAM" id="Phobius"/>
    </source>
</evidence>
<dbReference type="Proteomes" id="UP001295469">
    <property type="component" value="Chromosome A09"/>
</dbReference>